<dbReference type="GO" id="GO:0005524">
    <property type="term" value="F:ATP binding"/>
    <property type="evidence" value="ECO:0007669"/>
    <property type="project" value="UniProtKB-KW"/>
</dbReference>
<dbReference type="InterPro" id="IPR048333">
    <property type="entry name" value="HA2_WH"/>
</dbReference>
<dbReference type="EC" id="3.6.4.13" evidence="1"/>
<feature type="domain" description="Helicase C-terminal" evidence="9">
    <location>
        <begin position="828"/>
        <end position="995"/>
    </location>
</feature>
<dbReference type="InterPro" id="IPR006575">
    <property type="entry name" value="RWD_dom"/>
</dbReference>
<dbReference type="SMART" id="SM00490">
    <property type="entry name" value="HELICc"/>
    <property type="match status" value="1"/>
</dbReference>
<dbReference type="Pfam" id="PF07717">
    <property type="entry name" value="OB_NTP_bind"/>
    <property type="match status" value="1"/>
</dbReference>
<dbReference type="PROSITE" id="PS50908">
    <property type="entry name" value="RWD"/>
    <property type="match status" value="1"/>
</dbReference>
<evidence type="ECO:0000259" key="7">
    <source>
        <dbReference type="PROSITE" id="PS50908"/>
    </source>
</evidence>
<dbReference type="PROSITE" id="PS51192">
    <property type="entry name" value="HELICASE_ATP_BIND_1"/>
    <property type="match status" value="1"/>
</dbReference>
<evidence type="ECO:0000256" key="6">
    <source>
        <dbReference type="SAM" id="MobiDB-lite"/>
    </source>
</evidence>
<dbReference type="Pfam" id="PF26026">
    <property type="entry name" value="RNA_hel_CTD"/>
    <property type="match status" value="1"/>
</dbReference>
<gene>
    <name evidence="10" type="ORF">P167DRAFT_511020</name>
</gene>
<dbReference type="Gene3D" id="1.10.8.10">
    <property type="entry name" value="DNA helicase RuvA subunit, C-terminal domain"/>
    <property type="match status" value="1"/>
</dbReference>
<dbReference type="PANTHER" id="PTHR18934:SF267">
    <property type="entry name" value="ATP-DEPENDENT RNA HELICASE YLR419W-RELATED"/>
    <property type="match status" value="1"/>
</dbReference>
<dbReference type="InterPro" id="IPR015940">
    <property type="entry name" value="UBA"/>
</dbReference>
<protein>
    <recommendedName>
        <fullName evidence="1">RNA helicase</fullName>
        <ecNumber evidence="1">3.6.4.13</ecNumber>
    </recommendedName>
</protein>
<feature type="domain" description="RWD" evidence="7">
    <location>
        <begin position="389"/>
        <end position="503"/>
    </location>
</feature>
<dbReference type="Proteomes" id="UP000277580">
    <property type="component" value="Unassembled WGS sequence"/>
</dbReference>
<dbReference type="PROSITE" id="PS00690">
    <property type="entry name" value="DEAH_ATP_HELICASE"/>
    <property type="match status" value="1"/>
</dbReference>
<dbReference type="InParanoid" id="A0A3N4KFK1"/>
<dbReference type="SUPFAM" id="SSF52540">
    <property type="entry name" value="P-loop containing nucleoside triphosphate hydrolases"/>
    <property type="match status" value="1"/>
</dbReference>
<dbReference type="STRING" id="1392247.A0A3N4KFK1"/>
<dbReference type="Pfam" id="PF00270">
    <property type="entry name" value="DEAD"/>
    <property type="match status" value="1"/>
</dbReference>
<dbReference type="InterPro" id="IPR016135">
    <property type="entry name" value="UBQ-conjugating_enzyme/RWD"/>
</dbReference>
<dbReference type="CDD" id="cd17917">
    <property type="entry name" value="DEXHc_RHA-like"/>
    <property type="match status" value="1"/>
</dbReference>
<dbReference type="InterPro" id="IPR007502">
    <property type="entry name" value="Helicase-assoc_dom"/>
</dbReference>
<dbReference type="InterPro" id="IPR011545">
    <property type="entry name" value="DEAD/DEAH_box_helicase_dom"/>
</dbReference>
<dbReference type="FunFam" id="3.40.50.300:FF:000868">
    <property type="entry name" value="DEAD/DEAH box helicase, putative"/>
    <property type="match status" value="1"/>
</dbReference>
<feature type="domain" description="Helicase ATP-binding" evidence="8">
    <location>
        <begin position="594"/>
        <end position="762"/>
    </location>
</feature>
<dbReference type="SUPFAM" id="SSF46934">
    <property type="entry name" value="UBA-like"/>
    <property type="match status" value="1"/>
</dbReference>
<evidence type="ECO:0000256" key="2">
    <source>
        <dbReference type="ARBA" id="ARBA00022741"/>
    </source>
</evidence>
<dbReference type="InterPro" id="IPR009060">
    <property type="entry name" value="UBA-like_sf"/>
</dbReference>
<dbReference type="InterPro" id="IPR011709">
    <property type="entry name" value="DEAD-box_helicase_OB_fold"/>
</dbReference>
<evidence type="ECO:0000313" key="11">
    <source>
        <dbReference type="Proteomes" id="UP000277580"/>
    </source>
</evidence>
<evidence type="ECO:0000313" key="10">
    <source>
        <dbReference type="EMBL" id="RPB09314.1"/>
    </source>
</evidence>
<dbReference type="GO" id="GO:0003723">
    <property type="term" value="F:RNA binding"/>
    <property type="evidence" value="ECO:0007669"/>
    <property type="project" value="TreeGrafter"/>
</dbReference>
<dbReference type="PANTHER" id="PTHR18934">
    <property type="entry name" value="ATP-DEPENDENT RNA HELICASE"/>
    <property type="match status" value="1"/>
</dbReference>
<dbReference type="InterPro" id="IPR014001">
    <property type="entry name" value="Helicase_ATP-bd"/>
</dbReference>
<feature type="region of interest" description="Disordered" evidence="6">
    <location>
        <begin position="202"/>
        <end position="223"/>
    </location>
</feature>
<dbReference type="InterPro" id="IPR059023">
    <property type="entry name" value="RNA_hel_CTD"/>
</dbReference>
<dbReference type="Gene3D" id="3.10.110.10">
    <property type="entry name" value="Ubiquitin Conjugating Enzyme"/>
    <property type="match status" value="1"/>
</dbReference>
<dbReference type="SUPFAM" id="SSF54495">
    <property type="entry name" value="UBC-like"/>
    <property type="match status" value="1"/>
</dbReference>
<dbReference type="InterPro" id="IPR001650">
    <property type="entry name" value="Helicase_C-like"/>
</dbReference>
<dbReference type="Pfam" id="PF21010">
    <property type="entry name" value="HA2_C"/>
    <property type="match status" value="1"/>
</dbReference>
<dbReference type="Pfam" id="PF04408">
    <property type="entry name" value="WHD_HA2"/>
    <property type="match status" value="1"/>
</dbReference>
<evidence type="ECO:0000256" key="4">
    <source>
        <dbReference type="ARBA" id="ARBA00022806"/>
    </source>
</evidence>
<dbReference type="Pfam" id="PF05773">
    <property type="entry name" value="RWD"/>
    <property type="match status" value="1"/>
</dbReference>
<keyword evidence="2" id="KW-0547">Nucleotide-binding</keyword>
<dbReference type="InterPro" id="IPR056328">
    <property type="entry name" value="DSRM_DHX29"/>
</dbReference>
<evidence type="ECO:0000256" key="3">
    <source>
        <dbReference type="ARBA" id="ARBA00022801"/>
    </source>
</evidence>
<dbReference type="CDD" id="cd18791">
    <property type="entry name" value="SF2_C_RHA"/>
    <property type="match status" value="1"/>
</dbReference>
<dbReference type="OrthoDB" id="5600252at2759"/>
<dbReference type="EMBL" id="ML119153">
    <property type="protein sequence ID" value="RPB09314.1"/>
    <property type="molecule type" value="Genomic_DNA"/>
</dbReference>
<dbReference type="GO" id="GO:0016787">
    <property type="term" value="F:hydrolase activity"/>
    <property type="evidence" value="ECO:0007669"/>
    <property type="project" value="UniProtKB-KW"/>
</dbReference>
<keyword evidence="3" id="KW-0378">Hydrolase</keyword>
<organism evidence="10 11">
    <name type="scientific">Morchella conica CCBAS932</name>
    <dbReference type="NCBI Taxonomy" id="1392247"/>
    <lineage>
        <taxon>Eukaryota</taxon>
        <taxon>Fungi</taxon>
        <taxon>Dikarya</taxon>
        <taxon>Ascomycota</taxon>
        <taxon>Pezizomycotina</taxon>
        <taxon>Pezizomycetes</taxon>
        <taxon>Pezizales</taxon>
        <taxon>Morchellaceae</taxon>
        <taxon>Morchella</taxon>
    </lineage>
</organism>
<dbReference type="FunCoup" id="A0A3N4KFK1">
    <property type="interactions" value="949"/>
</dbReference>
<sequence length="1358" mass="148904">MPRLKPGANQGKKKPSAPNTPPSEEAAAAQADDKKPLTPQEIIGGKSWTGKLPQALFYELCVKNGWQNPEYVIRKEGTLGFISTVYIRCKNPKTLAVETLHFRPPTELPNGLPLDPPPHKPTQLEARHYTATYALHRVSSMRNIHLMLPPSHRGYWATFEEVKKAWLEKKHAWMYEADPFLTKREHEAALAKAARVAAASGGGGAAAAQKTEPKPPSRGWDNVPTVDMSAVNRRAVESLVRRHHVWNPTGTVMPATARDAAVAELAGLGFRRVHAEEACGAAGDREEALEWLLVHVPEDDLPERFLPGNYGTGVTLQMELEYPAKRLCANGYSMDLCRDVLVRVGGDEARAAEVLMQILLHGDSEGEGGEGAGEDLISFDDPVVDLWREEQTSLEAIWGERYTRVSDTRFRVRLDLRDHSTTSTISLDLRKPTARGLNGEYPYTIPVISLLEEKKDTTTTTPGLPAYVKLSIIRQTATFAETLRGEMMVFSLVDWLEGEFPRILENPGRLRDVAGAVSAGETAPETTTLRVGGGGGGGRSKKRRPRPPIDWMPNHPESIRLFEARAARWETPAQQKRIEARKRLPAWNLQEDIIAAVDGAQVTIISGETGSGKSTQSVQFILDDMILRRLGRAANIICTQPRRISALGLADRVAEERCGTVGDEVGYAIRGESRQRQGVTKITFVTTGVLLRRLQMGDKLEDVSHVVVDEVHERSLDTDFLLILLRRMLAVRKDLRVVLMSATLDAEVFAEYFGGAEKVRRVEIRGRTFPVQDFYLDQVIVKTRFDAGGPKSTVSAEDLRGVDPAVGNIIRGLGDRINYNLIAATVAHIDEELGDQEGAILIFLPGTMEIQRCIDAIKYLPDGHHRFHTLPLHASLLPAEQRRVFNPPPPPKRKVIAATNVAETSITIEDVVAVIDTGRVKETSYDPANNLVKLLETWASKAACKQRRGRAGRVTAGTCYKLYTRNAEAKMPDRPQPELLRVPLEQTCLGVKHMGVADVQSFLGSALTPPATLAVDGALRLLERMGALRPDGALTALGKHMAMIPADLRCSKLMVYGATFGCLDATVGIASIVTTRSPFAAPAEQREAMKAARATFAGVPAAGDLVADLRAYERWAELRCSLGIRELRRWCEENYLSHHAMLDIASNGRQYLDALKEIGFLPLGYTPGVGGGAAAGFNRHGGNTALLRGLLAGAFVPCVARVVVPETRFASRAVGAVALDPEGRMIRFYTEDAGRVFVHPGSTMFAVTAWERDQFLGFCTKMGTGGSEGKVFLRECTPINAYSLLLFGGDLAVDTMGRGITVDGWLRLRGWGRIGTLVAQLRGMLERVLERKIEEPEMDLGDNEVVGVARGLLEGNGM</sequence>
<keyword evidence="11" id="KW-1185">Reference proteome</keyword>
<reference evidence="10 11" key="1">
    <citation type="journal article" date="2018" name="Nat. Ecol. Evol.">
        <title>Pezizomycetes genomes reveal the molecular basis of ectomycorrhizal truffle lifestyle.</title>
        <authorList>
            <person name="Murat C."/>
            <person name="Payen T."/>
            <person name="Noel B."/>
            <person name="Kuo A."/>
            <person name="Morin E."/>
            <person name="Chen J."/>
            <person name="Kohler A."/>
            <person name="Krizsan K."/>
            <person name="Balestrini R."/>
            <person name="Da Silva C."/>
            <person name="Montanini B."/>
            <person name="Hainaut M."/>
            <person name="Levati E."/>
            <person name="Barry K.W."/>
            <person name="Belfiori B."/>
            <person name="Cichocki N."/>
            <person name="Clum A."/>
            <person name="Dockter R.B."/>
            <person name="Fauchery L."/>
            <person name="Guy J."/>
            <person name="Iotti M."/>
            <person name="Le Tacon F."/>
            <person name="Lindquist E.A."/>
            <person name="Lipzen A."/>
            <person name="Malagnac F."/>
            <person name="Mello A."/>
            <person name="Molinier V."/>
            <person name="Miyauchi S."/>
            <person name="Poulain J."/>
            <person name="Riccioni C."/>
            <person name="Rubini A."/>
            <person name="Sitrit Y."/>
            <person name="Splivallo R."/>
            <person name="Traeger S."/>
            <person name="Wang M."/>
            <person name="Zifcakova L."/>
            <person name="Wipf D."/>
            <person name="Zambonelli A."/>
            <person name="Paolocci F."/>
            <person name="Nowrousian M."/>
            <person name="Ottonello S."/>
            <person name="Baldrian P."/>
            <person name="Spatafora J.W."/>
            <person name="Henrissat B."/>
            <person name="Nagy L.G."/>
            <person name="Aury J.M."/>
            <person name="Wincker P."/>
            <person name="Grigoriev I.V."/>
            <person name="Bonfante P."/>
            <person name="Martin F.M."/>
        </authorList>
    </citation>
    <scope>NUCLEOTIDE SEQUENCE [LARGE SCALE GENOMIC DNA]</scope>
    <source>
        <strain evidence="10 11">CCBAS932</strain>
    </source>
</reference>
<dbReference type="Pfam" id="PF24385">
    <property type="entry name" value="DSRM_DHX29"/>
    <property type="match status" value="1"/>
</dbReference>
<name>A0A3N4KFK1_9PEZI</name>
<dbReference type="GO" id="GO:1990904">
    <property type="term" value="C:ribonucleoprotein complex"/>
    <property type="evidence" value="ECO:0007669"/>
    <property type="project" value="UniProtKB-ARBA"/>
</dbReference>
<dbReference type="PROSITE" id="PS51194">
    <property type="entry name" value="HELICASE_CTER"/>
    <property type="match status" value="1"/>
</dbReference>
<evidence type="ECO:0000259" key="9">
    <source>
        <dbReference type="PROSITE" id="PS51194"/>
    </source>
</evidence>
<keyword evidence="4 10" id="KW-0347">Helicase</keyword>
<dbReference type="SMART" id="SM00487">
    <property type="entry name" value="DEXDc"/>
    <property type="match status" value="1"/>
</dbReference>
<dbReference type="Gene3D" id="1.20.120.1080">
    <property type="match status" value="1"/>
</dbReference>
<evidence type="ECO:0000259" key="8">
    <source>
        <dbReference type="PROSITE" id="PS51192"/>
    </source>
</evidence>
<dbReference type="SMART" id="SM00847">
    <property type="entry name" value="HA2"/>
    <property type="match status" value="1"/>
</dbReference>
<accession>A0A3N4KFK1</accession>
<feature type="region of interest" description="Disordered" evidence="6">
    <location>
        <begin position="1"/>
        <end position="45"/>
    </location>
</feature>
<proteinExistence type="predicted"/>
<keyword evidence="5" id="KW-0067">ATP-binding</keyword>
<dbReference type="CDD" id="cd23827">
    <property type="entry name" value="RWD_YLR419W-like"/>
    <property type="match status" value="1"/>
</dbReference>
<dbReference type="Pfam" id="PF00271">
    <property type="entry name" value="Helicase_C"/>
    <property type="match status" value="1"/>
</dbReference>
<dbReference type="GO" id="GO:0003724">
    <property type="term" value="F:RNA helicase activity"/>
    <property type="evidence" value="ECO:0007669"/>
    <property type="project" value="UniProtKB-EC"/>
</dbReference>
<evidence type="ECO:0000256" key="5">
    <source>
        <dbReference type="ARBA" id="ARBA00022840"/>
    </source>
</evidence>
<dbReference type="Gene3D" id="3.40.50.300">
    <property type="entry name" value="P-loop containing nucleotide triphosphate hydrolases"/>
    <property type="match status" value="2"/>
</dbReference>
<feature type="region of interest" description="Disordered" evidence="6">
    <location>
        <begin position="517"/>
        <end position="555"/>
    </location>
</feature>
<dbReference type="InterPro" id="IPR002464">
    <property type="entry name" value="DNA/RNA_helicase_DEAH_CS"/>
</dbReference>
<dbReference type="InterPro" id="IPR027417">
    <property type="entry name" value="P-loop_NTPase"/>
</dbReference>
<dbReference type="FunFam" id="3.40.50.300:FF:001214">
    <property type="entry name" value="DExH-box ATP-dependent RNA helicase"/>
    <property type="match status" value="1"/>
</dbReference>
<dbReference type="SMART" id="SM00165">
    <property type="entry name" value="UBA"/>
    <property type="match status" value="2"/>
</dbReference>
<evidence type="ECO:0000256" key="1">
    <source>
        <dbReference type="ARBA" id="ARBA00012552"/>
    </source>
</evidence>